<comment type="caution">
    <text evidence="1">The sequence shown here is derived from an EMBL/GenBank/DDBJ whole genome shotgun (WGS) entry which is preliminary data.</text>
</comment>
<evidence type="ECO:0000313" key="2">
    <source>
        <dbReference type="Proteomes" id="UP001166021"/>
    </source>
</evidence>
<name>A0ABR7V4E2_9FLAO</name>
<protein>
    <recommendedName>
        <fullName evidence="3">DUF4412 domain-containing protein</fullName>
    </recommendedName>
</protein>
<dbReference type="Proteomes" id="UP001166021">
    <property type="component" value="Unassembled WGS sequence"/>
</dbReference>
<reference evidence="1" key="1">
    <citation type="submission" date="2020-05" db="EMBL/GenBank/DDBJ databases">
        <title>The draft genome sequence of Maribacter sp. ANRC-HE7.</title>
        <authorList>
            <person name="Mu L."/>
        </authorList>
    </citation>
    <scope>NUCLEOTIDE SEQUENCE</scope>
    <source>
        <strain evidence="1">ANRC-HE7</strain>
    </source>
</reference>
<organism evidence="1 2">
    <name type="scientific">Maribacter aquimaris</name>
    <dbReference type="NCBI Taxonomy" id="2737171"/>
    <lineage>
        <taxon>Bacteria</taxon>
        <taxon>Pseudomonadati</taxon>
        <taxon>Bacteroidota</taxon>
        <taxon>Flavobacteriia</taxon>
        <taxon>Flavobacteriales</taxon>
        <taxon>Flavobacteriaceae</taxon>
        <taxon>Maribacter</taxon>
    </lineage>
</organism>
<evidence type="ECO:0008006" key="3">
    <source>
        <dbReference type="Google" id="ProtNLM"/>
    </source>
</evidence>
<keyword evidence="2" id="KW-1185">Reference proteome</keyword>
<proteinExistence type="predicted"/>
<gene>
    <name evidence="1" type="ORF">HPE56_09625</name>
</gene>
<dbReference type="RefSeq" id="WP_188243565.1">
    <property type="nucleotide sequence ID" value="NZ_JABTCF010000005.1"/>
</dbReference>
<evidence type="ECO:0000313" key="1">
    <source>
        <dbReference type="EMBL" id="MBD0778052.1"/>
    </source>
</evidence>
<dbReference type="EMBL" id="JABTCF010000005">
    <property type="protein sequence ID" value="MBD0778052.1"/>
    <property type="molecule type" value="Genomic_DNA"/>
</dbReference>
<dbReference type="PROSITE" id="PS51257">
    <property type="entry name" value="PROKAR_LIPOPROTEIN"/>
    <property type="match status" value="1"/>
</dbReference>
<accession>A0ABR7V4E2</accession>
<sequence length="294" mass="32982">MGKLTTLFLLCLVTISCKGKDEATLDSTLTNGIQDKQLKRYEIESGSIRYKSVLSGNVMGTTISGTGTETLLFKDWGAMEIKEEATAQTTTTTIFGKTAKEVSESHTMVKLDNGKSYSVDFKRKEIHQMDDLAMGMTKMFQKDADAGKVGKELLESMGGKLIGTEVVLGYECEIWDLMGIKQWLYKGVLLKTEGTLMGITTIKEAVSAKFNQSLPNSSFELPDFPVITEESFMDGESFDVDMDEMKENMEFVKNMSYEDWKEMVTADDPEMQAMSEEELRLTYDMIQKAIRMGQ</sequence>